<evidence type="ECO:0000256" key="3">
    <source>
        <dbReference type="ARBA" id="ARBA00022777"/>
    </source>
</evidence>
<dbReference type="CDD" id="cd01942">
    <property type="entry name" value="ribokinase_group_A"/>
    <property type="match status" value="1"/>
</dbReference>
<proteinExistence type="inferred from homology"/>
<evidence type="ECO:0000256" key="2">
    <source>
        <dbReference type="ARBA" id="ARBA00022679"/>
    </source>
</evidence>
<dbReference type="InterPro" id="IPR011611">
    <property type="entry name" value="PfkB_dom"/>
</dbReference>
<evidence type="ECO:0000313" key="5">
    <source>
        <dbReference type="EMBL" id="GGS58067.1"/>
    </source>
</evidence>
<organism evidence="5 6">
    <name type="scientific">Actinokineospora fastidiosa</name>
    <dbReference type="NCBI Taxonomy" id="1816"/>
    <lineage>
        <taxon>Bacteria</taxon>
        <taxon>Bacillati</taxon>
        <taxon>Actinomycetota</taxon>
        <taxon>Actinomycetes</taxon>
        <taxon>Pseudonocardiales</taxon>
        <taxon>Pseudonocardiaceae</taxon>
        <taxon>Actinokineospora</taxon>
    </lineage>
</organism>
<dbReference type="GO" id="GO:0016301">
    <property type="term" value="F:kinase activity"/>
    <property type="evidence" value="ECO:0007669"/>
    <property type="project" value="UniProtKB-KW"/>
</dbReference>
<evidence type="ECO:0000259" key="4">
    <source>
        <dbReference type="Pfam" id="PF00294"/>
    </source>
</evidence>
<protein>
    <submittedName>
        <fullName evidence="5">Kinase</fullName>
    </submittedName>
</protein>
<sequence length="326" mass="35273">MKRIAVTGSIATDHLATFPARFTDQLVADKLTRVSLSFLVDELSIRRGGVGANIAFGLASLGMAPLLVGAVGRDFDDYAAWLRRRGVDIGFVRVSRERYTARFLCTTDVDQNQIASFYAGAMREARDIDLRPVLTGPDRADLVVIAPNDPDAMLRHTAECRDHRAPFAADPSQQLARLPTDAIESLVTGARYLFTNDYERTLLLEKTGWTDRDVLARVDTWITTLGDRGARVDRAGADPILVPAAPPLDTVDPTGAGDAFRAGFLYGVAWNLGLERATQLGCLVATAALETLGTQEYTLDRTAIAKRAASTYGSTAAGDIEAVLRT</sequence>
<gene>
    <name evidence="5" type="ORF">GCM10010171_61420</name>
</gene>
<evidence type="ECO:0000256" key="1">
    <source>
        <dbReference type="ARBA" id="ARBA00010688"/>
    </source>
</evidence>
<dbReference type="PROSITE" id="PS00583">
    <property type="entry name" value="PFKB_KINASES_1"/>
    <property type="match status" value="1"/>
</dbReference>
<dbReference type="EMBL" id="BMRB01000009">
    <property type="protein sequence ID" value="GGS58067.1"/>
    <property type="molecule type" value="Genomic_DNA"/>
</dbReference>
<feature type="domain" description="Carbohydrate kinase PfkB" evidence="4">
    <location>
        <begin position="26"/>
        <end position="296"/>
    </location>
</feature>
<dbReference type="InterPro" id="IPR002173">
    <property type="entry name" value="Carboh/pur_kinase_PfkB_CS"/>
</dbReference>
<keyword evidence="2" id="KW-0808">Transferase</keyword>
<reference evidence="5" key="2">
    <citation type="submission" date="2020-09" db="EMBL/GenBank/DDBJ databases">
        <authorList>
            <person name="Sun Q."/>
            <person name="Ohkuma M."/>
        </authorList>
    </citation>
    <scope>NUCLEOTIDE SEQUENCE</scope>
    <source>
        <strain evidence="5">JCM 3276</strain>
    </source>
</reference>
<comment type="similarity">
    <text evidence="1">Belongs to the carbohydrate kinase PfkB family.</text>
</comment>
<dbReference type="PANTHER" id="PTHR43085:SF46">
    <property type="entry name" value="ADENOSINE KINASE"/>
    <property type="match status" value="1"/>
</dbReference>
<reference evidence="5" key="1">
    <citation type="journal article" date="2014" name="Int. J. Syst. Evol. Microbiol.">
        <title>Complete genome sequence of Corynebacterium casei LMG S-19264T (=DSM 44701T), isolated from a smear-ripened cheese.</title>
        <authorList>
            <consortium name="US DOE Joint Genome Institute (JGI-PGF)"/>
            <person name="Walter F."/>
            <person name="Albersmeier A."/>
            <person name="Kalinowski J."/>
            <person name="Ruckert C."/>
        </authorList>
    </citation>
    <scope>NUCLEOTIDE SEQUENCE</scope>
    <source>
        <strain evidence="5">JCM 3276</strain>
    </source>
</reference>
<dbReference type="AlphaFoldDB" id="A0A918GSE7"/>
<keyword evidence="3 5" id="KW-0418">Kinase</keyword>
<dbReference type="SUPFAM" id="SSF53613">
    <property type="entry name" value="Ribokinase-like"/>
    <property type="match status" value="1"/>
</dbReference>
<keyword evidence="6" id="KW-1185">Reference proteome</keyword>
<comment type="caution">
    <text evidence="5">The sequence shown here is derived from an EMBL/GenBank/DDBJ whole genome shotgun (WGS) entry which is preliminary data.</text>
</comment>
<dbReference type="InterPro" id="IPR050306">
    <property type="entry name" value="PfkB_Carbo_kinase"/>
</dbReference>
<dbReference type="InterPro" id="IPR029056">
    <property type="entry name" value="Ribokinase-like"/>
</dbReference>
<dbReference type="Proteomes" id="UP000660680">
    <property type="component" value="Unassembled WGS sequence"/>
</dbReference>
<accession>A0A918GSE7</accession>
<evidence type="ECO:0000313" key="6">
    <source>
        <dbReference type="Proteomes" id="UP000660680"/>
    </source>
</evidence>
<name>A0A918GSE7_9PSEU</name>
<dbReference type="RefSeq" id="WP_189214105.1">
    <property type="nucleotide sequence ID" value="NZ_BMRB01000009.1"/>
</dbReference>
<dbReference type="PANTHER" id="PTHR43085">
    <property type="entry name" value="HEXOKINASE FAMILY MEMBER"/>
    <property type="match status" value="1"/>
</dbReference>
<dbReference type="Pfam" id="PF00294">
    <property type="entry name" value="PfkB"/>
    <property type="match status" value="1"/>
</dbReference>
<dbReference type="Gene3D" id="3.40.1190.20">
    <property type="match status" value="1"/>
</dbReference>
<dbReference type="PROSITE" id="PS00584">
    <property type="entry name" value="PFKB_KINASES_2"/>
    <property type="match status" value="1"/>
</dbReference>